<protein>
    <submittedName>
        <fullName evidence="1">Uncharacterized protein</fullName>
    </submittedName>
</protein>
<keyword evidence="2" id="KW-1185">Reference proteome</keyword>
<accession>A0ACC1D8X8</accession>
<comment type="caution">
    <text evidence="1">The sequence shown here is derived from an EMBL/GenBank/DDBJ whole genome shotgun (WGS) entry which is preliminary data.</text>
</comment>
<gene>
    <name evidence="1" type="ORF">K1T71_004634</name>
</gene>
<dbReference type="Proteomes" id="UP000824533">
    <property type="component" value="Linkage Group LG07"/>
</dbReference>
<dbReference type="EMBL" id="CM034393">
    <property type="protein sequence ID" value="KAJ0180043.1"/>
    <property type="molecule type" value="Genomic_DNA"/>
</dbReference>
<proteinExistence type="predicted"/>
<name>A0ACC1D8X8_9NEOP</name>
<evidence type="ECO:0000313" key="2">
    <source>
        <dbReference type="Proteomes" id="UP000824533"/>
    </source>
</evidence>
<organism evidence="1 2">
    <name type="scientific">Dendrolimus kikuchii</name>
    <dbReference type="NCBI Taxonomy" id="765133"/>
    <lineage>
        <taxon>Eukaryota</taxon>
        <taxon>Metazoa</taxon>
        <taxon>Ecdysozoa</taxon>
        <taxon>Arthropoda</taxon>
        <taxon>Hexapoda</taxon>
        <taxon>Insecta</taxon>
        <taxon>Pterygota</taxon>
        <taxon>Neoptera</taxon>
        <taxon>Endopterygota</taxon>
        <taxon>Lepidoptera</taxon>
        <taxon>Glossata</taxon>
        <taxon>Ditrysia</taxon>
        <taxon>Bombycoidea</taxon>
        <taxon>Lasiocampidae</taxon>
        <taxon>Dendrolimus</taxon>
    </lineage>
</organism>
<evidence type="ECO:0000313" key="1">
    <source>
        <dbReference type="EMBL" id="KAJ0180043.1"/>
    </source>
</evidence>
<sequence>MDAADKRMLEREALRNMIQQWNANRLDLFALSEPNENLEFHGVMRFYFQDSGQKIATKCIRVASDATVSDVIEILIEKFRPDMRMLSLGSYSLWETHGPDDERKLEPHEKPLLVQLNWHADDREGRFLLKCLTNNEVPLSNDKGDQNFKRKLSKREKKELKKKEKLSRLKSDVNDENRPVAEKLYTELPETSFMRSISNPEAVMRRRRQQKLGRKLQQFKSKDGGPDTGGTLRIYGGILRPDVSYITLLLSVNDTAATVLRETLDKYGMSYQDPQQFCIVQEDKTDNSEYILEDDECPLAMMNMTRSSIMFHVRRRPAEAQPRRRKKKVGTPSTGGRPGNEPMLVEVAPDTTTLENGRRVRITDMIEVGSGNGTALQLYGPSIQPRHCVVGPAADGNGYTVTPVHADAQVYLNGQRVQHTQRLQHGCLLKFGRVSTFRFIDPAQENLINRNLAQSQHFGSGSIYDRSPTSPGENSGAMSPTSLGSHQPDALDNNANNTTHDADYMRTMSPVSHDTYYREGNDTITPYNNNTLKLDNESLMMSQQLCDAKDDYAKDEHSVSTYNDRDQSANTNRTMSSQYKDNYETTFDLDGNVETKSICSAKSGGSGHDNRLAGSVGSAARPGQEAILPAVLEFPEAGQAQFLNAVITRLDPHAPAFKLAPVYTLYLCARYRASTHYRPELTPTERAHKLTAFLHHVATLIHATVQERCTDSAAQAFWMANASELLHFLKYDRHISSFSTQAQDLLPTTVQNAFSNLVTCFQEELSRALVTLTSVSGGMEATDATAPTLQALAAAMVLLRRCRVNAALTIQLFSHLFHYINAVCFNKLVRETGCISASWGAALSARLALLAAWAERQGLELAADCHLARTHQAARLIQGEYRTTEEVRAALGACFKLNSVQVRALLTPIASPEVVEAAVQHARALADELCRADGREVVLEESSWLGAGLLIPGDGFSAEVVRGVPPGLAEFVAPLQRGGLCRLAHQPHAIGLWTVYMCAQTQNRRAHDPRVHIIQLNKNSNGMGLSIVAAKGAGQSKLGIYIKSVVSGGAAAADGRLAAGDQLLSVDGQSLVGITQEKAAEYLVRTGPTVTLEVAKQGAMLHGLATLLHQPAYNQRQGGSTGAVRRASERDLPSRLLAEPVKPSKSTPALHHVTNVNAASPKAHHHTPNATLSPSTANGSPTWASKSRSSHNLSSAAPHDGFYQNLSTVHSQQAMHLQDRWSSLRSSTGSNRPQSAHFSASTQQEQPPDSPLHHQQSQPNIMSARAAKLAEMSEEVTRRQQQQKQPLNLPHQHPPTHNHMMGQSPHVHQQQPQYQPQAGPQLANSHPHSTQHQQQIYHNQQVQPQRYEWHPPGPPSPQRSQPPIAPKPQNQNTRKPDPEFDERLHQQMQRQPQQQSQLSQSQLQQQQAQLSQSQLQQHSQLNQQSQLQQHQMQHQHQQMQLQQQSQFQQQSQLQQQQLHSPHQSQQHLQYQQQHTTSTVQPEDERYVASALEPPAVSVYPAGGSGGAGSGAKGAPPYNPWQREERERQAEVRRAIARARRDAAISQLVALGASRTPVQNQQLRALQLERDFELRATQHDQEEGGVLEVGDEEGRSSPEGSLEGEPRGPPQPQPQPHPPKSILKSNTRTDVIEQYVHRQEEVVQEESSVLTEMSSGMSALSVGSNAPPPPQRGSSFAVMASRARALSPPNPPAPHPAMHPQHNANVNANANANANAPAHPTPAVEHTPAPQSPVAGGRDKRVSFEERAPPAPPASSPPPLHDAPPREDPDRFIEEAENMLLGPGSPTTPTSALGPITHTPGVIGAQEVYRDPRARRLAEQQARAPSAPVPEQLSFKEKMKMFALESGEASTPKDKVKISRAQRDIDAVH</sequence>
<reference evidence="1 2" key="1">
    <citation type="journal article" date="2021" name="Front. Genet.">
        <title>Chromosome-Level Genome Assembly Reveals Significant Gene Expansion in the Toll and IMD Signaling Pathways of Dendrolimus kikuchii.</title>
        <authorList>
            <person name="Zhou J."/>
            <person name="Wu P."/>
            <person name="Xiong Z."/>
            <person name="Liu N."/>
            <person name="Zhao N."/>
            <person name="Ji M."/>
            <person name="Qiu Y."/>
            <person name="Yang B."/>
        </authorList>
    </citation>
    <scope>NUCLEOTIDE SEQUENCE [LARGE SCALE GENOMIC DNA]</scope>
    <source>
        <strain evidence="1">Ann1</strain>
    </source>
</reference>